<feature type="domain" description="DUF7078" evidence="6">
    <location>
        <begin position="938"/>
        <end position="995"/>
    </location>
</feature>
<comment type="caution">
    <text evidence="9">The sequence shown here is derived from an EMBL/GenBank/DDBJ whole genome shotgun (WGS) entry which is preliminary data.</text>
</comment>
<dbReference type="InterPro" id="IPR056916">
    <property type="entry name" value="NTS_TR130"/>
</dbReference>
<dbReference type="AlphaFoldDB" id="A0A9P7BD90"/>
<comment type="subcellular location">
    <subcellularLocation>
        <location evidence="1">Golgi apparatus</location>
    </subcellularLocation>
</comment>
<dbReference type="Pfam" id="PF23285">
    <property type="entry name" value="DUF7078"/>
    <property type="match status" value="1"/>
</dbReference>
<dbReference type="PANTHER" id="PTHR13251">
    <property type="entry name" value="EPILEPSY HOLOPROSENCEPHALY CANDIDATE 1/TMEM1"/>
    <property type="match status" value="1"/>
</dbReference>
<keyword evidence="10" id="KW-1185">Reference proteome</keyword>
<dbReference type="GO" id="GO:1990071">
    <property type="term" value="C:TRAPPII protein complex"/>
    <property type="evidence" value="ECO:0007669"/>
    <property type="project" value="InterPro"/>
</dbReference>
<keyword evidence="2" id="KW-0813">Transport</keyword>
<evidence type="ECO:0008006" key="11">
    <source>
        <dbReference type="Google" id="ProtNLM"/>
    </source>
</evidence>
<dbReference type="InterPro" id="IPR045126">
    <property type="entry name" value="TRAPPC10/Trs130"/>
</dbReference>
<evidence type="ECO:0000313" key="9">
    <source>
        <dbReference type="EMBL" id="KAG0671552.1"/>
    </source>
</evidence>
<protein>
    <recommendedName>
        <fullName evidence="11">Trafficking protein particle complex subunit 11 domain-containing protein</fullName>
    </recommendedName>
</protein>
<name>A0A9P7BD90_MAUEX</name>
<dbReference type="EMBL" id="PUHR01000011">
    <property type="protein sequence ID" value="KAG0671552.1"/>
    <property type="molecule type" value="Genomic_DNA"/>
</dbReference>
<evidence type="ECO:0000256" key="2">
    <source>
        <dbReference type="ARBA" id="ARBA00022448"/>
    </source>
</evidence>
<dbReference type="PANTHER" id="PTHR13251:SF3">
    <property type="entry name" value="TRAFFICKING PROTEIN PARTICLE COMPLEX SUBUNIT 10"/>
    <property type="match status" value="1"/>
</dbReference>
<gene>
    <name evidence="9" type="ORF">C6P45_000384</name>
</gene>
<dbReference type="InterPro" id="IPR056913">
    <property type="entry name" value="TRAPPC10/Trs130_N"/>
</dbReference>
<dbReference type="Proteomes" id="UP000750334">
    <property type="component" value="Unassembled WGS sequence"/>
</dbReference>
<sequence length="1145" mass="133689">MKTSQDKKVHLTYFDPFDLFESVKNEFSQILPLENIHWKSTNGVTRTITSLPVSLEVEEKSRTDTVNHSIPFIKIIIVSCNSIDEYRAKVRPLLRDWLPEAQQKEIINNGPKGVQLKFGSTPIIFFYSNSAVVDSNLFKSVTIMEKFNKDFPEVEALELKSVYKSLKEKEEFWNKISQKLKLHFLTIFQQRLNYLIGMLQNYTKLTGESRQDARDMLFIKEKLFDLYFKANLMEEGSNELKDIKIDVTGLMDETIPRGVLEIPFTFQISEYDSILMTSLENEKLTYYYMTKYFFIREFFFLNLEVNTKTRILKLYKLTKQFLIDITTYFQDDPNLLMFKYSFLTSVIEYLKEIKIGDNAIKSEVQAEFLLMKRDAWVTGVLNVTDFELLDKGRSEIKYHFTLDEERFGKEDKFYETFISYNTELLSLFRECEGKRQRIADIISLEIGMIYHQRKEYQNAVSLLISCYEYYVESEWTLIGFNILKVFTDSLENCPKLENIESDGSSVSVSTILCNSYLNLIKLSTNVEEKITYWNKFLKLKKQDAYSDITYSMAGLFEIITDPVVSIAGANAYSIKLNINNMGFPVDVHASSIKLTLRESQRQESKIEFELHDVDLKCGCFSYELVTENIKYGQFEVNSLVITIDDTLFLQEYGVDIEDIDHESESISITSQSAQVTTKEAQIIDIFEFYTTENVSISVDQAKILELGENSLELKIENFDKINKETVSLQLQILSNSVSRYFSFSKEKSNIQKKYITDIIEPSFIVPYYLEEQITSFALEVEFSFERIDSTIKKKYVERKCNLIECYLPVSVSVEDIFKNDIFFFKFLLSSSVREEPIILHSSKLSVKDESNSKKYDIIGDYEPEQPIVLLSTTEENCLNCYRLRATDTFDTADIFNLHVSYNTLKEQIDCLITDSILVNGDVEWYKKFYRWKLFWKFNILRQLRYDYDTFSKYNTIRIDNGTEIINKLKRIIFQKVKPEDNEVRCRMISCLDNLLAGVTVSKLDIFEYTQNLTPRGLIVPVNLPEFEQFYRVAFNKGKNDSDFTEVGIPQQYEVTIKNMGAKWGKPNNSETGTQNEYIFEILSNNDWLLQGKKRFVIPNDNYTFPVTLIPLKKGYITLPHVEITNIHGETTRIDQSNEFESVLVL</sequence>
<dbReference type="GO" id="GO:0006891">
    <property type="term" value="P:intra-Golgi vesicle-mediated transport"/>
    <property type="evidence" value="ECO:0007669"/>
    <property type="project" value="TreeGrafter"/>
</dbReference>
<dbReference type="InterPro" id="IPR056915">
    <property type="entry name" value="Ig_TR130_2nd"/>
</dbReference>
<reference evidence="9 10" key="1">
    <citation type="submission" date="2020-11" db="EMBL/GenBank/DDBJ databases">
        <title>Kefir isolates.</title>
        <authorList>
            <person name="Marcisauskas S."/>
            <person name="Kim Y."/>
            <person name="Blasche S."/>
        </authorList>
    </citation>
    <scope>NUCLEOTIDE SEQUENCE [LARGE SCALE GENOMIC DNA]</scope>
    <source>
        <strain evidence="9 10">OG2</strain>
    </source>
</reference>
<dbReference type="InterPro" id="IPR022233">
    <property type="entry name" value="TRAPPC10/Trs130_C"/>
</dbReference>
<evidence type="ECO:0000259" key="6">
    <source>
        <dbReference type="Pfam" id="PF23285"/>
    </source>
</evidence>
<dbReference type="InterPro" id="IPR055506">
    <property type="entry name" value="DUF7078"/>
</dbReference>
<dbReference type="Pfam" id="PF23036">
    <property type="entry name" value="TRAPPC10_1st"/>
    <property type="match status" value="1"/>
</dbReference>
<feature type="domain" description="TRAPPC10/Trs130 C-terminal" evidence="4">
    <location>
        <begin position="1021"/>
        <end position="1127"/>
    </location>
</feature>
<evidence type="ECO:0000256" key="1">
    <source>
        <dbReference type="ARBA" id="ARBA00004555"/>
    </source>
</evidence>
<evidence type="ECO:0000259" key="7">
    <source>
        <dbReference type="Pfam" id="PF24966"/>
    </source>
</evidence>
<evidence type="ECO:0000259" key="4">
    <source>
        <dbReference type="Pfam" id="PF12584"/>
    </source>
</evidence>
<evidence type="ECO:0000259" key="8">
    <source>
        <dbReference type="Pfam" id="PF24967"/>
    </source>
</evidence>
<dbReference type="Pfam" id="PF24967">
    <property type="entry name" value="NTS_TR130"/>
    <property type="match status" value="1"/>
</dbReference>
<dbReference type="Pfam" id="PF24966">
    <property type="entry name" value="Ig_TR130_2nd"/>
    <property type="match status" value="1"/>
</dbReference>
<evidence type="ECO:0000256" key="3">
    <source>
        <dbReference type="ARBA" id="ARBA00023034"/>
    </source>
</evidence>
<evidence type="ECO:0000313" key="10">
    <source>
        <dbReference type="Proteomes" id="UP000750334"/>
    </source>
</evidence>
<feature type="domain" description="TRAPPC10/Trs130 N-terminal" evidence="5">
    <location>
        <begin position="5"/>
        <end position="235"/>
    </location>
</feature>
<feature type="domain" description="Trs130 second Ig-like" evidence="7">
    <location>
        <begin position="709"/>
        <end position="807"/>
    </location>
</feature>
<organism evidence="9 10">
    <name type="scientific">Maudiozyma exigua</name>
    <name type="common">Yeast</name>
    <name type="synonym">Kazachstania exigua</name>
    <dbReference type="NCBI Taxonomy" id="34358"/>
    <lineage>
        <taxon>Eukaryota</taxon>
        <taxon>Fungi</taxon>
        <taxon>Dikarya</taxon>
        <taxon>Ascomycota</taxon>
        <taxon>Saccharomycotina</taxon>
        <taxon>Saccharomycetes</taxon>
        <taxon>Saccharomycetales</taxon>
        <taxon>Saccharomycetaceae</taxon>
        <taxon>Maudiozyma</taxon>
    </lineage>
</organism>
<proteinExistence type="predicted"/>
<dbReference type="GO" id="GO:0034498">
    <property type="term" value="P:early endosome to Golgi transport"/>
    <property type="evidence" value="ECO:0007669"/>
    <property type="project" value="TreeGrafter"/>
</dbReference>
<feature type="domain" description="Trs130 NTS" evidence="8">
    <location>
        <begin position="313"/>
        <end position="541"/>
    </location>
</feature>
<accession>A0A9P7BD90</accession>
<keyword evidence="3" id="KW-0333">Golgi apparatus</keyword>
<dbReference type="Pfam" id="PF12584">
    <property type="entry name" value="TRAPPC10"/>
    <property type="match status" value="1"/>
</dbReference>
<evidence type="ECO:0000259" key="5">
    <source>
        <dbReference type="Pfam" id="PF23036"/>
    </source>
</evidence>
<dbReference type="OrthoDB" id="10256906at2759"/>
<dbReference type="GO" id="GO:0005829">
    <property type="term" value="C:cytosol"/>
    <property type="evidence" value="ECO:0007669"/>
    <property type="project" value="GOC"/>
</dbReference>